<dbReference type="EMBL" id="KZ819756">
    <property type="protein sequence ID" value="PWN52823.1"/>
    <property type="molecule type" value="Genomic_DNA"/>
</dbReference>
<organism evidence="1 2">
    <name type="scientific">Violaceomyces palustris</name>
    <dbReference type="NCBI Taxonomy" id="1673888"/>
    <lineage>
        <taxon>Eukaryota</taxon>
        <taxon>Fungi</taxon>
        <taxon>Dikarya</taxon>
        <taxon>Basidiomycota</taxon>
        <taxon>Ustilaginomycotina</taxon>
        <taxon>Ustilaginomycetes</taxon>
        <taxon>Violaceomycetales</taxon>
        <taxon>Violaceomycetaceae</taxon>
        <taxon>Violaceomyces</taxon>
    </lineage>
</organism>
<evidence type="ECO:0000313" key="2">
    <source>
        <dbReference type="Proteomes" id="UP000245626"/>
    </source>
</evidence>
<name>A0ACD0P3W7_9BASI</name>
<protein>
    <submittedName>
        <fullName evidence="1">CBF-domain-containing protein</fullName>
    </submittedName>
</protein>
<reference evidence="1 2" key="1">
    <citation type="journal article" date="2018" name="Mol. Biol. Evol.">
        <title>Broad Genomic Sampling Reveals a Smut Pathogenic Ancestry of the Fungal Clade Ustilaginomycotina.</title>
        <authorList>
            <person name="Kijpornyongpan T."/>
            <person name="Mondo S.J."/>
            <person name="Barry K."/>
            <person name="Sandor L."/>
            <person name="Lee J."/>
            <person name="Lipzen A."/>
            <person name="Pangilinan J."/>
            <person name="LaButti K."/>
            <person name="Hainaut M."/>
            <person name="Henrissat B."/>
            <person name="Grigoriev I.V."/>
            <person name="Spatafora J.W."/>
            <person name="Aime M.C."/>
        </authorList>
    </citation>
    <scope>NUCLEOTIDE SEQUENCE [LARGE SCALE GENOMIC DNA]</scope>
    <source>
        <strain evidence="1 2">SA 807</strain>
    </source>
</reference>
<sequence length="851" mass="94176">MPTASSGTKRPRSASTSDQQPSSSTNNKVSKKTSSSLLERISDYQSQLASSSDLNPLSDLLQIAQKQARLSAEEVNRKEDVQESAKALHRSIHILVRSFQSLCKEDKVILSDVDQQGWTTGGEGKASLDERGEPKPEALVKRWIKSRWNQLVELLCSLLGHPLEEIRSVSLDLLFNLQISASSSLTRITEALDLASGEKRPDSPVMGKWSASPWRAIVLSLVAGPPSLEHLGGCEDYSREKVLRRQETVSQEVRQRFAEKGIEEYDDVRYAFLRELATILRIPPQGLEENKSLRPNALALMVLLTAIPTQEADLNNFLVQELSKPLPSLDGDAKKGTKKKKTKTTKGKTKGGVKPKFSEDGDSDEEGEENEDMTGWFSESEDEAGPKGSEFVKVGGGGGSSVAGLGKAAKEARRKSRRGRAPPFHEGLHLLSSQKYAFSAAWLELLLPRKELDERTGIRRTLGGELSLGLTHEILVRLHNQILPHMVKPTLLHDFLVGCIDSGGATALLALNALFTLITSHNLDYPSFYPKLYSLLDASLLHMRYRARFLRLLDIFLGSTHLSASLVASFAKRLSRLALRAPPAAIASVVPFVWNLLKRHPRCLTMIHREWDGDRLALGPAGVEDPFDPEEKDPTKTKAIESSLWELASFGANRASSDTRVQIGSTTDSSSSSSTSSGGGESHYLSSVTTLTSILAEPFTKERYALEDFLDLTYSTLFENEVKKTTAAVRRRGGEESKPSTIKPPALVHSLPDGRDGSNDANTTTNRVHIFPTLKARIKAEQVRKSIQDEEQEERRKEEEEQEVEREGEDEEEKQARLAIQQLKRSERNKNTRSDLTGSHDLCSTLFDFGP</sequence>
<gene>
    <name evidence="1" type="ORF">IE53DRAFT_404946</name>
</gene>
<keyword evidence="2" id="KW-1185">Reference proteome</keyword>
<accession>A0ACD0P3W7</accession>
<dbReference type="Proteomes" id="UP000245626">
    <property type="component" value="Unassembled WGS sequence"/>
</dbReference>
<evidence type="ECO:0000313" key="1">
    <source>
        <dbReference type="EMBL" id="PWN52823.1"/>
    </source>
</evidence>
<proteinExistence type="predicted"/>